<comment type="caution">
    <text evidence="2">The sequence shown here is derived from an EMBL/GenBank/DDBJ whole genome shotgun (WGS) entry which is preliminary data.</text>
</comment>
<gene>
    <name evidence="2" type="ORF">A2159_03475</name>
</gene>
<keyword evidence="1" id="KW-0472">Membrane</keyword>
<dbReference type="AlphaFoldDB" id="A0A1F7X629"/>
<proteinExistence type="predicted"/>
<feature type="transmembrane region" description="Helical" evidence="1">
    <location>
        <begin position="70"/>
        <end position="86"/>
    </location>
</feature>
<dbReference type="EMBL" id="MGFP01000006">
    <property type="protein sequence ID" value="OGM10540.1"/>
    <property type="molecule type" value="Genomic_DNA"/>
</dbReference>
<dbReference type="Proteomes" id="UP000179219">
    <property type="component" value="Unassembled WGS sequence"/>
</dbReference>
<protein>
    <recommendedName>
        <fullName evidence="4">DUF5673 domain-containing protein</fullName>
    </recommendedName>
</protein>
<sequence length="181" mass="20754">MPEDISLPATTDSIQEKKVNVQNETEKEIFKWSAPTRVTIKKTKEFWVRGLVTISIFGLILFIAEGVMPVILLISIAFLIYVLAMIEPQKAEYAITNKGIRISGNLNVWDFFTNYWITTRFSRKMIIFGTVSLPGSLEIIIDEKDEEKIKTSLVNYLKEEEIQMSNLGKLSNWIYSKLIGL</sequence>
<organism evidence="2 3">
    <name type="scientific">Candidatus Woesebacteria bacterium RBG_13_34_9</name>
    <dbReference type="NCBI Taxonomy" id="1802477"/>
    <lineage>
        <taxon>Bacteria</taxon>
        <taxon>Candidatus Woeseibacteriota</taxon>
    </lineage>
</organism>
<evidence type="ECO:0000256" key="1">
    <source>
        <dbReference type="SAM" id="Phobius"/>
    </source>
</evidence>
<feature type="transmembrane region" description="Helical" evidence="1">
    <location>
        <begin position="46"/>
        <end position="64"/>
    </location>
</feature>
<evidence type="ECO:0000313" key="2">
    <source>
        <dbReference type="EMBL" id="OGM10540.1"/>
    </source>
</evidence>
<evidence type="ECO:0008006" key="4">
    <source>
        <dbReference type="Google" id="ProtNLM"/>
    </source>
</evidence>
<keyword evidence="1" id="KW-1133">Transmembrane helix</keyword>
<accession>A0A1F7X629</accession>
<keyword evidence="1" id="KW-0812">Transmembrane</keyword>
<evidence type="ECO:0000313" key="3">
    <source>
        <dbReference type="Proteomes" id="UP000179219"/>
    </source>
</evidence>
<reference evidence="2 3" key="1">
    <citation type="journal article" date="2016" name="Nat. Commun.">
        <title>Thousands of microbial genomes shed light on interconnected biogeochemical processes in an aquifer system.</title>
        <authorList>
            <person name="Anantharaman K."/>
            <person name="Brown C.T."/>
            <person name="Hug L.A."/>
            <person name="Sharon I."/>
            <person name="Castelle C.J."/>
            <person name="Probst A.J."/>
            <person name="Thomas B.C."/>
            <person name="Singh A."/>
            <person name="Wilkins M.J."/>
            <person name="Karaoz U."/>
            <person name="Brodie E.L."/>
            <person name="Williams K.H."/>
            <person name="Hubbard S.S."/>
            <person name="Banfield J.F."/>
        </authorList>
    </citation>
    <scope>NUCLEOTIDE SEQUENCE [LARGE SCALE GENOMIC DNA]</scope>
</reference>
<name>A0A1F7X629_9BACT</name>